<dbReference type="EMBL" id="JAACFV010000109">
    <property type="protein sequence ID" value="KAF7505460.1"/>
    <property type="molecule type" value="Genomic_DNA"/>
</dbReference>
<keyword evidence="3" id="KW-1185">Reference proteome</keyword>
<accession>A0A8H7AHW8</accession>
<keyword evidence="1" id="KW-0732">Signal</keyword>
<protein>
    <recommendedName>
        <fullName evidence="4">Effector 5</fullName>
    </recommendedName>
</protein>
<feature type="chain" id="PRO_5034695793" description="Effector 5" evidence="1">
    <location>
        <begin position="21"/>
        <end position="250"/>
    </location>
</feature>
<evidence type="ECO:0000313" key="2">
    <source>
        <dbReference type="EMBL" id="KAF7505460.1"/>
    </source>
</evidence>
<sequence length="250" mass="26527">MRYLYTALVLATMAIGQAAAGPFKHSHFHAKKEADPLNLESTVVKRSGALSDGDSVKLLSEMAFGAVGKNSDLPADGVWLGDNGPYTNEFWNESGEDLILVIWGPEGSWVNVKQPLITASIANGSCTTVSFASGQSGAWSAIYPDTAMKNGQISNTWGEYTFSPSGVVDVSKLPNMKGKPMTIVGPTCVSDMTRCVFECPEGQDICMYDYKLVNCAPESQVGAQFGYDYGAASGGCGNLGNSAQIKTYLS</sequence>
<name>A0A8H7AHW8_9EURO</name>
<dbReference type="GO" id="GO:0005576">
    <property type="term" value="C:extracellular region"/>
    <property type="evidence" value="ECO:0007669"/>
    <property type="project" value="InterPro"/>
</dbReference>
<comment type="caution">
    <text evidence="2">The sequence shown here is derived from an EMBL/GenBank/DDBJ whole genome shotgun (WGS) entry which is preliminary data.</text>
</comment>
<dbReference type="Pfam" id="PF25312">
    <property type="entry name" value="Allergen_Asp_f_4"/>
    <property type="match status" value="1"/>
</dbReference>
<organism evidence="2 3">
    <name type="scientific">Endocarpon pusillum</name>
    <dbReference type="NCBI Taxonomy" id="364733"/>
    <lineage>
        <taxon>Eukaryota</taxon>
        <taxon>Fungi</taxon>
        <taxon>Dikarya</taxon>
        <taxon>Ascomycota</taxon>
        <taxon>Pezizomycotina</taxon>
        <taxon>Eurotiomycetes</taxon>
        <taxon>Chaetothyriomycetidae</taxon>
        <taxon>Verrucariales</taxon>
        <taxon>Verrucariaceae</taxon>
        <taxon>Endocarpon</taxon>
    </lineage>
</organism>
<dbReference type="GO" id="GO:0019863">
    <property type="term" value="F:IgE binding"/>
    <property type="evidence" value="ECO:0007669"/>
    <property type="project" value="InterPro"/>
</dbReference>
<evidence type="ECO:0000313" key="3">
    <source>
        <dbReference type="Proteomes" id="UP000606974"/>
    </source>
</evidence>
<dbReference type="AlphaFoldDB" id="A0A8H7AHW8"/>
<gene>
    <name evidence="2" type="ORF">GJ744_000787</name>
</gene>
<proteinExistence type="predicted"/>
<dbReference type="OrthoDB" id="5320938at2759"/>
<dbReference type="Proteomes" id="UP000606974">
    <property type="component" value="Unassembled WGS sequence"/>
</dbReference>
<evidence type="ECO:0000256" key="1">
    <source>
        <dbReference type="SAM" id="SignalP"/>
    </source>
</evidence>
<evidence type="ECO:0008006" key="4">
    <source>
        <dbReference type="Google" id="ProtNLM"/>
    </source>
</evidence>
<feature type="signal peptide" evidence="1">
    <location>
        <begin position="1"/>
        <end position="20"/>
    </location>
</feature>
<reference evidence="2" key="1">
    <citation type="submission" date="2020-02" db="EMBL/GenBank/DDBJ databases">
        <authorList>
            <person name="Palmer J.M."/>
        </authorList>
    </citation>
    <scope>NUCLEOTIDE SEQUENCE</scope>
    <source>
        <strain evidence="2">EPUS1.4</strain>
        <tissue evidence="2">Thallus</tissue>
    </source>
</reference>
<dbReference type="InterPro" id="IPR038903">
    <property type="entry name" value="Allergen_Asp_f_4"/>
</dbReference>